<accession>A0A1B8AP22</accession>
<gene>
    <name evidence="2" type="ORF">FPOA_08534</name>
</gene>
<dbReference type="EMBL" id="LYXU01000003">
    <property type="protein sequence ID" value="OBS22198.1"/>
    <property type="molecule type" value="Genomic_DNA"/>
</dbReference>
<feature type="compositionally biased region" description="Basic and acidic residues" evidence="1">
    <location>
        <begin position="1"/>
        <end position="17"/>
    </location>
</feature>
<protein>
    <submittedName>
        <fullName evidence="2">Uncharacterized protein</fullName>
    </submittedName>
</protein>
<feature type="region of interest" description="Disordered" evidence="1">
    <location>
        <begin position="1"/>
        <end position="40"/>
    </location>
</feature>
<sequence length="210" mass="23957">MNPPSDPHRGYLDETRRSRTTTVQRHSQHVRQTQRHAFTSREISQFPQSLPQIQPHVTDGQTYLVQGHQDIPARQDIQVYAPSTVWAHQGSDLQQHDDAQDRVTLPGDHPLFEDPHRRTTNFVDSGQCPGTRYASYADDAEQCGVTSAARAITHFEKQFSHGANPNTSAQDVQQGNTPWPYPQRIDPNYRDYPLAVEYTSRNGKSSRTRR</sequence>
<reference evidence="2 3" key="1">
    <citation type="submission" date="2016-06" db="EMBL/GenBank/DDBJ databases">
        <title>Living apart together: crosstalk between the core and supernumerary genomes in a fungal plant pathogen.</title>
        <authorList>
            <person name="Vanheule A."/>
            <person name="Audenaert K."/>
            <person name="Warris S."/>
            <person name="Van De Geest H."/>
            <person name="Schijlen E."/>
            <person name="Hofte M."/>
            <person name="De Saeger S."/>
            <person name="Haesaert G."/>
            <person name="Waalwijk C."/>
            <person name="Van Der Lee T."/>
        </authorList>
    </citation>
    <scope>NUCLEOTIDE SEQUENCE [LARGE SCALE GENOMIC DNA]</scope>
    <source>
        <strain evidence="2 3">2516</strain>
    </source>
</reference>
<dbReference type="OMA" id="DERYPQY"/>
<dbReference type="Proteomes" id="UP000091967">
    <property type="component" value="Unassembled WGS sequence"/>
</dbReference>
<proteinExistence type="predicted"/>
<evidence type="ECO:0000256" key="1">
    <source>
        <dbReference type="SAM" id="MobiDB-lite"/>
    </source>
</evidence>
<name>A0A1B8AP22_FUSPO</name>
<comment type="caution">
    <text evidence="2">The sequence shown here is derived from an EMBL/GenBank/DDBJ whole genome shotgun (WGS) entry which is preliminary data.</text>
</comment>
<evidence type="ECO:0000313" key="3">
    <source>
        <dbReference type="Proteomes" id="UP000091967"/>
    </source>
</evidence>
<dbReference type="AlphaFoldDB" id="A0A1B8AP22"/>
<feature type="compositionally biased region" description="Polar residues" evidence="1">
    <location>
        <begin position="161"/>
        <end position="177"/>
    </location>
</feature>
<organism evidence="2 3">
    <name type="scientific">Fusarium poae</name>
    <dbReference type="NCBI Taxonomy" id="36050"/>
    <lineage>
        <taxon>Eukaryota</taxon>
        <taxon>Fungi</taxon>
        <taxon>Dikarya</taxon>
        <taxon>Ascomycota</taxon>
        <taxon>Pezizomycotina</taxon>
        <taxon>Sordariomycetes</taxon>
        <taxon>Hypocreomycetidae</taxon>
        <taxon>Hypocreales</taxon>
        <taxon>Nectriaceae</taxon>
        <taxon>Fusarium</taxon>
    </lineage>
</organism>
<keyword evidence="3" id="KW-1185">Reference proteome</keyword>
<feature type="region of interest" description="Disordered" evidence="1">
    <location>
        <begin position="159"/>
        <end position="210"/>
    </location>
</feature>
<evidence type="ECO:0000313" key="2">
    <source>
        <dbReference type="EMBL" id="OBS22198.1"/>
    </source>
</evidence>